<dbReference type="Pfam" id="PF24681">
    <property type="entry name" value="Kelch_KLHDC2_KLHL20_DRC7"/>
    <property type="match status" value="1"/>
</dbReference>
<gene>
    <name evidence="4" type="ORF">MAR_000476</name>
</gene>
<sequence length="293" mass="33559">METTDTEKEAFYPIFNVYSRVGHVCASVQNNVIVWGGYRNDPDIFAEKYLPSTKINVYHTDHRYWTAHETTGYIPPGTSGACAVIIDHKLYVFAGHTRNGNTNCLYYLDLTTLCWTNLTPTLATDDENEEQGVHKGDINVNHKGDFNVDHKGDNNKKEEQLWPSPRDKFTMWSYKHRLYCFGGFGPNFTCDNLGVHGHCPIVAGTISYWCTTPSPTPGQTQHARVRPHYPGLHMQQRDPGLHYVSRQWTQVTVRERRPRLWHTCACTSDGDLLVFGGCENDILNYEEWSLRIT</sequence>
<feature type="region of interest" description="Disordered" evidence="3">
    <location>
        <begin position="126"/>
        <end position="161"/>
    </location>
</feature>
<dbReference type="PANTHER" id="PTHR46228:SF2">
    <property type="entry name" value="KELCH REPEAT PROTEIN (AFU_ORTHOLOGUE AFUA_4G14350)"/>
    <property type="match status" value="1"/>
</dbReference>
<keyword evidence="1" id="KW-0880">Kelch repeat</keyword>
<dbReference type="Gene3D" id="2.120.10.80">
    <property type="entry name" value="Kelch-type beta propeller"/>
    <property type="match status" value="1"/>
</dbReference>
<dbReference type="InterPro" id="IPR011043">
    <property type="entry name" value="Gal_Oxase/kelch_b-propeller"/>
</dbReference>
<feature type="compositionally biased region" description="Basic and acidic residues" evidence="3">
    <location>
        <begin position="131"/>
        <end position="161"/>
    </location>
</feature>
<dbReference type="SUPFAM" id="SSF50965">
    <property type="entry name" value="Galactose oxidase, central domain"/>
    <property type="match status" value="1"/>
</dbReference>
<evidence type="ECO:0000256" key="1">
    <source>
        <dbReference type="ARBA" id="ARBA00022441"/>
    </source>
</evidence>
<dbReference type="Proteomes" id="UP001164746">
    <property type="component" value="Chromosome 11"/>
</dbReference>
<protein>
    <submittedName>
        <fullName evidence="4">KLDC2-like protein</fullName>
    </submittedName>
</protein>
<evidence type="ECO:0000256" key="2">
    <source>
        <dbReference type="ARBA" id="ARBA00022737"/>
    </source>
</evidence>
<keyword evidence="2" id="KW-0677">Repeat</keyword>
<dbReference type="PANTHER" id="PTHR46228">
    <property type="entry name" value="KELCH DOMAIN-CONTAINING PROTEIN"/>
    <property type="match status" value="1"/>
</dbReference>
<dbReference type="InterPro" id="IPR015915">
    <property type="entry name" value="Kelch-typ_b-propeller"/>
</dbReference>
<evidence type="ECO:0000313" key="4">
    <source>
        <dbReference type="EMBL" id="WAR18638.1"/>
    </source>
</evidence>
<organism evidence="4 5">
    <name type="scientific">Mya arenaria</name>
    <name type="common">Soft-shell clam</name>
    <dbReference type="NCBI Taxonomy" id="6604"/>
    <lineage>
        <taxon>Eukaryota</taxon>
        <taxon>Metazoa</taxon>
        <taxon>Spiralia</taxon>
        <taxon>Lophotrochozoa</taxon>
        <taxon>Mollusca</taxon>
        <taxon>Bivalvia</taxon>
        <taxon>Autobranchia</taxon>
        <taxon>Heteroconchia</taxon>
        <taxon>Euheterodonta</taxon>
        <taxon>Imparidentia</taxon>
        <taxon>Neoheterodontei</taxon>
        <taxon>Myida</taxon>
        <taxon>Myoidea</taxon>
        <taxon>Myidae</taxon>
        <taxon>Mya</taxon>
    </lineage>
</organism>
<reference evidence="4" key="1">
    <citation type="submission" date="2022-11" db="EMBL/GenBank/DDBJ databases">
        <title>Centuries of genome instability and evolution in soft-shell clam transmissible cancer (bioRxiv).</title>
        <authorList>
            <person name="Hart S.F.M."/>
            <person name="Yonemitsu M.A."/>
            <person name="Giersch R.M."/>
            <person name="Beal B.F."/>
            <person name="Arriagada G."/>
            <person name="Davis B.W."/>
            <person name="Ostrander E.A."/>
            <person name="Goff S.P."/>
            <person name="Metzger M.J."/>
        </authorList>
    </citation>
    <scope>NUCLEOTIDE SEQUENCE</scope>
    <source>
        <strain evidence="4">MELC-2E11</strain>
        <tissue evidence="4">Siphon/mantle</tissue>
    </source>
</reference>
<name>A0ABY7FD47_MYAAR</name>
<keyword evidence="5" id="KW-1185">Reference proteome</keyword>
<evidence type="ECO:0000313" key="5">
    <source>
        <dbReference type="Proteomes" id="UP001164746"/>
    </source>
</evidence>
<dbReference type="EMBL" id="CP111022">
    <property type="protein sequence ID" value="WAR18638.1"/>
    <property type="molecule type" value="Genomic_DNA"/>
</dbReference>
<proteinExistence type="predicted"/>
<accession>A0ABY7FD47</accession>
<evidence type="ECO:0000256" key="3">
    <source>
        <dbReference type="SAM" id="MobiDB-lite"/>
    </source>
</evidence>